<organism evidence="1 2">
    <name type="scientific">Candidatus Terrybacteria bacterium RIFCSPHIGHO2_01_FULL_43_35</name>
    <dbReference type="NCBI Taxonomy" id="1802361"/>
    <lineage>
        <taxon>Bacteria</taxon>
        <taxon>Candidatus Terryibacteriota</taxon>
    </lineage>
</organism>
<evidence type="ECO:0000313" key="1">
    <source>
        <dbReference type="EMBL" id="OHA46714.1"/>
    </source>
</evidence>
<dbReference type="Proteomes" id="UP000178869">
    <property type="component" value="Unassembled WGS sequence"/>
</dbReference>
<accession>A0A1G2PEE6</accession>
<gene>
    <name evidence="1" type="ORF">A2828_02330</name>
</gene>
<evidence type="ECO:0000313" key="2">
    <source>
        <dbReference type="Proteomes" id="UP000178869"/>
    </source>
</evidence>
<sequence length="143" mass="15647">MTVPLRVADVCVIDVAGVVVTIGAASAMHAPAEQIWFAAQVWLVQVSEQVLWGEPPVALQVAITLVLSALQEYEVVQVLSVTTLIEPVPHVLEPLLQYLSVTLCTTFVADCVPEQYDDPVTLLQVATEEHELKQDALEHPRLQ</sequence>
<protein>
    <submittedName>
        <fullName evidence="1">Uncharacterized protein</fullName>
    </submittedName>
</protein>
<comment type="caution">
    <text evidence="1">The sequence shown here is derived from an EMBL/GenBank/DDBJ whole genome shotgun (WGS) entry which is preliminary data.</text>
</comment>
<name>A0A1G2PEE6_9BACT</name>
<reference evidence="1 2" key="1">
    <citation type="journal article" date="2016" name="Nat. Commun.">
        <title>Thousands of microbial genomes shed light on interconnected biogeochemical processes in an aquifer system.</title>
        <authorList>
            <person name="Anantharaman K."/>
            <person name="Brown C.T."/>
            <person name="Hug L.A."/>
            <person name="Sharon I."/>
            <person name="Castelle C.J."/>
            <person name="Probst A.J."/>
            <person name="Thomas B.C."/>
            <person name="Singh A."/>
            <person name="Wilkins M.J."/>
            <person name="Karaoz U."/>
            <person name="Brodie E.L."/>
            <person name="Williams K.H."/>
            <person name="Hubbard S.S."/>
            <person name="Banfield J.F."/>
        </authorList>
    </citation>
    <scope>NUCLEOTIDE SEQUENCE [LARGE SCALE GENOMIC DNA]</scope>
</reference>
<dbReference type="EMBL" id="MHSR01000013">
    <property type="protein sequence ID" value="OHA46714.1"/>
    <property type="molecule type" value="Genomic_DNA"/>
</dbReference>
<dbReference type="AlphaFoldDB" id="A0A1G2PEE6"/>
<proteinExistence type="predicted"/>